<feature type="non-terminal residue" evidence="1">
    <location>
        <position position="74"/>
    </location>
</feature>
<reference evidence="1 2" key="1">
    <citation type="submission" date="2019-04" db="EMBL/GenBank/DDBJ databases">
        <title>Fungal friends and foes A comparative genomics study of 23 Aspergillus species from section Flavi.</title>
        <authorList>
            <consortium name="DOE Joint Genome Institute"/>
            <person name="Kjaerbolling I."/>
            <person name="Vesth T.C."/>
            <person name="Frisvad J.C."/>
            <person name="Nybo J.L."/>
            <person name="Theobald S."/>
            <person name="Kildgaard S."/>
            <person name="Petersen T.I."/>
            <person name="Kuo A."/>
            <person name="Sato A."/>
            <person name="Lyhne E.K."/>
            <person name="Kogle M.E."/>
            <person name="Wiebenga A."/>
            <person name="Kun R.S."/>
            <person name="Lubbers R.J."/>
            <person name="Makela M.R."/>
            <person name="Barry K."/>
            <person name="Chovatia M."/>
            <person name="Clum A."/>
            <person name="Daum C."/>
            <person name="Haridas S."/>
            <person name="He G."/>
            <person name="LaButti K."/>
            <person name="Lipzen A."/>
            <person name="Mondo S."/>
            <person name="Pangilinan J."/>
            <person name="Riley R."/>
            <person name="Salamov A."/>
            <person name="Simmons B.A."/>
            <person name="Magnuson J.K."/>
            <person name="Henrissat B."/>
            <person name="Mortensen U.H."/>
            <person name="Larsen T.O."/>
            <person name="De vries R.P."/>
            <person name="Grigoriev I.V."/>
            <person name="Machida M."/>
            <person name="Baker S.E."/>
            <person name="Andersen M.R."/>
        </authorList>
    </citation>
    <scope>NUCLEOTIDE SEQUENCE [LARGE SCALE GENOMIC DNA]</scope>
    <source>
        <strain evidence="1 2">CBS 126849</strain>
    </source>
</reference>
<proteinExistence type="predicted"/>
<keyword evidence="2" id="KW-1185">Reference proteome</keyword>
<dbReference type="InterPro" id="IPR036188">
    <property type="entry name" value="FAD/NAD-bd_sf"/>
</dbReference>
<evidence type="ECO:0000313" key="2">
    <source>
        <dbReference type="Proteomes" id="UP000326799"/>
    </source>
</evidence>
<evidence type="ECO:0000313" key="1">
    <source>
        <dbReference type="EMBL" id="KAB8213835.1"/>
    </source>
</evidence>
<dbReference type="Gene3D" id="3.50.50.60">
    <property type="entry name" value="FAD/NAD(P)-binding domain"/>
    <property type="match status" value="1"/>
</dbReference>
<accession>A0A5N6E9T5</accession>
<organism evidence="1 2">
    <name type="scientific">Aspergillus novoparasiticus</name>
    <dbReference type="NCBI Taxonomy" id="986946"/>
    <lineage>
        <taxon>Eukaryota</taxon>
        <taxon>Fungi</taxon>
        <taxon>Dikarya</taxon>
        <taxon>Ascomycota</taxon>
        <taxon>Pezizomycotina</taxon>
        <taxon>Eurotiomycetes</taxon>
        <taxon>Eurotiomycetidae</taxon>
        <taxon>Eurotiales</taxon>
        <taxon>Aspergillaceae</taxon>
        <taxon>Aspergillus</taxon>
        <taxon>Aspergillus subgen. Circumdati</taxon>
    </lineage>
</organism>
<sequence length="74" mass="8721">MCFTQEPIAQELSNHTLKAHGPDSPFRHREAVNKWVESIFERGDYRQVVELETTVELAERRGDEWILTLRKPDL</sequence>
<dbReference type="Proteomes" id="UP000326799">
    <property type="component" value="Unassembled WGS sequence"/>
</dbReference>
<dbReference type="AlphaFoldDB" id="A0A5N6E9T5"/>
<gene>
    <name evidence="1" type="ORF">BDV33DRAFT_183942</name>
</gene>
<dbReference type="EMBL" id="ML733571">
    <property type="protein sequence ID" value="KAB8213835.1"/>
    <property type="molecule type" value="Genomic_DNA"/>
</dbReference>
<name>A0A5N6E9T5_9EURO</name>
<protein>
    <submittedName>
        <fullName evidence="1">Uncharacterized protein</fullName>
    </submittedName>
</protein>